<evidence type="ECO:0000313" key="1">
    <source>
        <dbReference type="EMBL" id="EOQ94767.1"/>
    </source>
</evidence>
<proteinExistence type="predicted"/>
<dbReference type="STRING" id="1218599.LEP1GSC195_1429"/>
<dbReference type="Proteomes" id="UP000013984">
    <property type="component" value="Unassembled WGS sequence"/>
</dbReference>
<organism evidence="1 2">
    <name type="scientific">Leptospira wolbachii serovar Codice str. CDC</name>
    <dbReference type="NCBI Taxonomy" id="1218599"/>
    <lineage>
        <taxon>Bacteria</taxon>
        <taxon>Pseudomonadati</taxon>
        <taxon>Spirochaetota</taxon>
        <taxon>Spirochaetia</taxon>
        <taxon>Leptospirales</taxon>
        <taxon>Leptospiraceae</taxon>
        <taxon>Leptospira</taxon>
    </lineage>
</organism>
<name>R8ZY64_9LEPT</name>
<keyword evidence="2" id="KW-1185">Reference proteome</keyword>
<protein>
    <submittedName>
        <fullName evidence="1">Uncharacterized protein</fullName>
    </submittedName>
</protein>
<dbReference type="AlphaFoldDB" id="R8ZY64"/>
<comment type="caution">
    <text evidence="1">The sequence shown here is derived from an EMBL/GenBank/DDBJ whole genome shotgun (WGS) entry which is preliminary data.</text>
</comment>
<sequence length="164" mass="19554">MTNKLNEKNSKIELLINKLTLETESGKIDWLSLVEFSKKSRTISKYISTNSNYSNYKDISIKRHSEEYKFYYINSEQSLYTETNSGRIFLFIFNKSDDYTQNLIDKLTGQDKIKIILGLQIEKHTNLEELTTFDEYQLELRKLYVKAKLVRNDVFNFIDEYLKK</sequence>
<gene>
    <name evidence="1" type="ORF">LEP1GSC195_1429</name>
</gene>
<accession>R8ZY64</accession>
<reference evidence="1" key="1">
    <citation type="submission" date="2013-04" db="EMBL/GenBank/DDBJ databases">
        <authorList>
            <person name="Harkins D.M."/>
            <person name="Durkin A.S."/>
            <person name="Brinkac L.M."/>
            <person name="Haft D.H."/>
            <person name="Selengut J.D."/>
            <person name="Sanka R."/>
            <person name="DePew J."/>
            <person name="Purushe J."/>
            <person name="Galloway R.L."/>
            <person name="Vinetz J.M."/>
            <person name="Sutton G.G."/>
            <person name="Nierman W.C."/>
            <person name="Fouts D.E."/>
        </authorList>
    </citation>
    <scope>NUCLEOTIDE SEQUENCE [LARGE SCALE GENOMIC DNA]</scope>
    <source>
        <strain evidence="1">CDC</strain>
    </source>
</reference>
<dbReference type="RefSeq" id="WP_015683124.1">
    <property type="nucleotide sequence ID" value="NZ_AOGZ02000023.1"/>
</dbReference>
<dbReference type="EMBL" id="AOGZ02000023">
    <property type="protein sequence ID" value="EOQ94767.1"/>
    <property type="molecule type" value="Genomic_DNA"/>
</dbReference>
<evidence type="ECO:0000313" key="2">
    <source>
        <dbReference type="Proteomes" id="UP000013984"/>
    </source>
</evidence>